<dbReference type="AlphaFoldDB" id="A0A7V3YH30"/>
<evidence type="ECO:0000256" key="2">
    <source>
        <dbReference type="HAMAP-Rule" id="MF_00055"/>
    </source>
</evidence>
<organism evidence="3">
    <name type="scientific">Candidatus Caldatribacterium californiense</name>
    <dbReference type="NCBI Taxonomy" id="1454726"/>
    <lineage>
        <taxon>Bacteria</taxon>
        <taxon>Pseudomonadati</taxon>
        <taxon>Atribacterota</taxon>
        <taxon>Atribacteria</taxon>
        <taxon>Atribacterales</taxon>
        <taxon>Candidatus Caldatribacteriaceae</taxon>
        <taxon>Candidatus Caldatribacterium</taxon>
    </lineage>
</organism>
<protein>
    <recommendedName>
        <fullName evidence="2">MEMO1 family protein ENV30_05215</fullName>
    </recommendedName>
</protein>
<accession>A0A7V3YH30</accession>
<dbReference type="PANTHER" id="PTHR11060">
    <property type="entry name" value="PROTEIN MEMO1"/>
    <property type="match status" value="1"/>
</dbReference>
<evidence type="ECO:0000313" key="3">
    <source>
        <dbReference type="EMBL" id="HGI30691.1"/>
    </source>
</evidence>
<dbReference type="Gene3D" id="3.40.830.10">
    <property type="entry name" value="LigB-like"/>
    <property type="match status" value="1"/>
</dbReference>
<evidence type="ECO:0000256" key="1">
    <source>
        <dbReference type="ARBA" id="ARBA00006315"/>
    </source>
</evidence>
<dbReference type="HAMAP" id="MF_00055">
    <property type="entry name" value="MEMO1"/>
    <property type="match status" value="1"/>
</dbReference>
<comment type="similarity">
    <text evidence="1 2">Belongs to the MEMO1 family.</text>
</comment>
<dbReference type="NCBIfam" id="TIGR04336">
    <property type="entry name" value="AmmeMemoSam_B"/>
    <property type="match status" value="1"/>
</dbReference>
<gene>
    <name evidence="3" type="ORF">ENV30_05215</name>
</gene>
<sequence>MVRKEAVAGYFYPGRAEELRRLFEELSASASRVFPENLSGLQDASGVVSPHAGYIYSGVAACVAHRFLALLPPAQTIVLLGPNHRGVGRRVAISNAEYWQTPLGQVPVDRESAEFLLSCSSMFALDELAHRFEHSLEVQVPFLQYFLSYEFKILPIALLSQDRVTSEALGEALFALSEKKRILVVASSDFSHYEPEAVARTKDGEVIERICALDVEGFYRVLREKDVSVCGPGGIAALLVYHKKRGGERGELLYYTHSGEVTGERHQVVGYAAVAFPLP</sequence>
<dbReference type="EMBL" id="DTFV01000072">
    <property type="protein sequence ID" value="HGI30691.1"/>
    <property type="molecule type" value="Genomic_DNA"/>
</dbReference>
<dbReference type="CDD" id="cd07361">
    <property type="entry name" value="MEMO_like"/>
    <property type="match status" value="1"/>
</dbReference>
<dbReference type="PANTHER" id="PTHR11060:SF0">
    <property type="entry name" value="PROTEIN MEMO1"/>
    <property type="match status" value="1"/>
</dbReference>
<comment type="caution">
    <text evidence="3">The sequence shown here is derived from an EMBL/GenBank/DDBJ whole genome shotgun (WGS) entry which is preliminary data.</text>
</comment>
<reference evidence="3" key="1">
    <citation type="journal article" date="2020" name="mSystems">
        <title>Genome- and Community-Level Interaction Insights into Carbon Utilization and Element Cycling Functions of Hydrothermarchaeota in Hydrothermal Sediment.</title>
        <authorList>
            <person name="Zhou Z."/>
            <person name="Liu Y."/>
            <person name="Xu W."/>
            <person name="Pan J."/>
            <person name="Luo Z.H."/>
            <person name="Li M."/>
        </authorList>
    </citation>
    <scope>NUCLEOTIDE SEQUENCE [LARGE SCALE GENOMIC DNA]</scope>
    <source>
        <strain evidence="3">SpSt-747</strain>
    </source>
</reference>
<dbReference type="InterPro" id="IPR002737">
    <property type="entry name" value="MEMO1_fam"/>
</dbReference>
<proteinExistence type="inferred from homology"/>
<name>A0A7V3YH30_9BACT</name>
<dbReference type="Pfam" id="PF01875">
    <property type="entry name" value="Memo"/>
    <property type="match status" value="1"/>
</dbReference>
<dbReference type="NCBIfam" id="NF001987">
    <property type="entry name" value="PRK00782.1"/>
    <property type="match status" value="1"/>
</dbReference>
<dbReference type="SUPFAM" id="SSF53213">
    <property type="entry name" value="LigB-like"/>
    <property type="match status" value="1"/>
</dbReference>